<dbReference type="AlphaFoldDB" id="A0AAE3R8Y0"/>
<proteinExistence type="predicted"/>
<evidence type="ECO:0000313" key="1">
    <source>
        <dbReference type="EMBL" id="MDJ1505904.1"/>
    </source>
</evidence>
<sequence length="57" mass="6596">MMASSMYCDYKPGKFVDLLVVDFRIENTPVHWALFSSDPEILFSGTAHVYMEQYLSN</sequence>
<comment type="caution">
    <text evidence="1">The sequence shown here is derived from an EMBL/GenBank/DDBJ whole genome shotgun (WGS) entry which is preliminary data.</text>
</comment>
<evidence type="ECO:0000313" key="2">
    <source>
        <dbReference type="Proteomes" id="UP001232063"/>
    </source>
</evidence>
<dbReference type="EMBL" id="JASJOU010000019">
    <property type="protein sequence ID" value="MDJ1505904.1"/>
    <property type="molecule type" value="Genomic_DNA"/>
</dbReference>
<keyword evidence="2" id="KW-1185">Reference proteome</keyword>
<accession>A0AAE3R8Y0</accession>
<dbReference type="Proteomes" id="UP001232063">
    <property type="component" value="Unassembled WGS sequence"/>
</dbReference>
<name>A0AAE3R8Y0_9BACT</name>
<gene>
    <name evidence="1" type="ORF">QNI22_34925</name>
</gene>
<reference evidence="1" key="1">
    <citation type="submission" date="2023-05" db="EMBL/GenBank/DDBJ databases">
        <authorList>
            <person name="Zhang X."/>
        </authorList>
    </citation>
    <scope>NUCLEOTIDE SEQUENCE</scope>
    <source>
        <strain evidence="1">BD1B2-1</strain>
    </source>
</reference>
<organism evidence="1 2">
    <name type="scientific">Xanthocytophaga agilis</name>
    <dbReference type="NCBI Taxonomy" id="3048010"/>
    <lineage>
        <taxon>Bacteria</taxon>
        <taxon>Pseudomonadati</taxon>
        <taxon>Bacteroidota</taxon>
        <taxon>Cytophagia</taxon>
        <taxon>Cytophagales</taxon>
        <taxon>Rhodocytophagaceae</taxon>
        <taxon>Xanthocytophaga</taxon>
    </lineage>
</organism>
<protein>
    <submittedName>
        <fullName evidence="1">Uncharacterized protein</fullName>
    </submittedName>
</protein>